<dbReference type="AlphaFoldDB" id="A0A162LHI4"/>
<dbReference type="NCBIfam" id="NF038110">
    <property type="entry name" value="Lys_methyl_FliB"/>
    <property type="match status" value="1"/>
</dbReference>
<sequence length="391" mass="41124">MEQDSPRNQPVLDAFTCIGPACGDTCCAGWSMQVDDETWARWQDLFPPAELASLTSTDADAGRSMARRDGACVALDQGWCRLHAAHGHDVLSKACGGFPRRVASFADGSRLRIAQLACPEIARLALDPTARDGVGPPAPAGEGLRAVMARLAADAPADQRMRALTALTGSVARFAEAEKPAAAAALARSILDRLPQPAGDPLDEPRLLLTLGALVHATGGVWRPALDRLTGRLEAALGVTLDRTTLALDIRGQDDPDVLRAARDAAWRRHAAPSGLARMLDAWIDHQLLASPHAPAAAPLPTTTPETLPGIRLAVTFAMTALAARVAALDLDTDAAPEAEEARAAFAADAAVIARLFEHLSRPALIDALATECGWNSAGRVHGLLSYAMLT</sequence>
<protein>
    <recommendedName>
        <fullName evidence="3">Lysine-N-methylase</fullName>
    </recommendedName>
</protein>
<evidence type="ECO:0000313" key="2">
    <source>
        <dbReference type="Proteomes" id="UP000075787"/>
    </source>
</evidence>
<proteinExistence type="predicted"/>
<evidence type="ECO:0008006" key="3">
    <source>
        <dbReference type="Google" id="ProtNLM"/>
    </source>
</evidence>
<dbReference type="EMBL" id="LPZR01000074">
    <property type="protein sequence ID" value="KYO54991.1"/>
    <property type="molecule type" value="Genomic_DNA"/>
</dbReference>
<dbReference type="Proteomes" id="UP000075787">
    <property type="component" value="Unassembled WGS sequence"/>
</dbReference>
<reference evidence="1 2" key="1">
    <citation type="submission" date="2015-12" db="EMBL/GenBank/DDBJ databases">
        <title>Genome sequence of Tistrella mobilis MCCC 1A02139.</title>
        <authorList>
            <person name="Lu L."/>
            <person name="Lai Q."/>
            <person name="Shao Z."/>
            <person name="Qian P."/>
        </authorList>
    </citation>
    <scope>NUCLEOTIDE SEQUENCE [LARGE SCALE GENOMIC DNA]</scope>
    <source>
        <strain evidence="1 2">MCCC 1A02139</strain>
    </source>
</reference>
<comment type="caution">
    <text evidence="1">The sequence shown here is derived from an EMBL/GenBank/DDBJ whole genome shotgun (WGS) entry which is preliminary data.</text>
</comment>
<dbReference type="OrthoDB" id="9781342at2"/>
<dbReference type="GeneID" id="97242485"/>
<gene>
    <name evidence="1" type="ORF">AUP44_24425</name>
</gene>
<evidence type="ECO:0000313" key="1">
    <source>
        <dbReference type="EMBL" id="KYO54991.1"/>
    </source>
</evidence>
<organism evidence="1 2">
    <name type="scientific">Tistrella mobilis</name>
    <dbReference type="NCBI Taxonomy" id="171437"/>
    <lineage>
        <taxon>Bacteria</taxon>
        <taxon>Pseudomonadati</taxon>
        <taxon>Pseudomonadota</taxon>
        <taxon>Alphaproteobacteria</taxon>
        <taxon>Geminicoccales</taxon>
        <taxon>Geminicoccaceae</taxon>
        <taxon>Tistrella</taxon>
    </lineage>
</organism>
<name>A0A162LHI4_9PROT</name>
<dbReference type="RefSeq" id="WP_062762581.1">
    <property type="nucleotide sequence ID" value="NZ_CP121045.1"/>
</dbReference>
<accession>A0A162LHI4</accession>